<comment type="caution">
    <text evidence="2">The sequence shown here is derived from an EMBL/GenBank/DDBJ whole genome shotgun (WGS) entry which is preliminary data.</text>
</comment>
<accession>A0A853CKZ8</accession>
<name>A0A853CKZ8_9ACTN</name>
<organism evidence="2 3">
    <name type="scientific">Petropleomorpha daqingensis</name>
    <dbReference type="NCBI Taxonomy" id="2026353"/>
    <lineage>
        <taxon>Bacteria</taxon>
        <taxon>Bacillati</taxon>
        <taxon>Actinomycetota</taxon>
        <taxon>Actinomycetes</taxon>
        <taxon>Geodermatophilales</taxon>
        <taxon>Geodermatophilaceae</taxon>
        <taxon>Petropleomorpha</taxon>
    </lineage>
</organism>
<gene>
    <name evidence="2" type="ORF">GGQ55_003807</name>
</gene>
<feature type="region of interest" description="Disordered" evidence="1">
    <location>
        <begin position="171"/>
        <end position="196"/>
    </location>
</feature>
<protein>
    <submittedName>
        <fullName evidence="2">Uncharacterized protein</fullName>
    </submittedName>
</protein>
<evidence type="ECO:0000313" key="3">
    <source>
        <dbReference type="Proteomes" id="UP000541969"/>
    </source>
</evidence>
<dbReference type="EMBL" id="JACBZT010000001">
    <property type="protein sequence ID" value="NYJ07529.1"/>
    <property type="molecule type" value="Genomic_DNA"/>
</dbReference>
<proteinExistence type="predicted"/>
<reference evidence="2 3" key="1">
    <citation type="submission" date="2020-07" db="EMBL/GenBank/DDBJ databases">
        <title>Sequencing the genomes of 1000 actinobacteria strains.</title>
        <authorList>
            <person name="Klenk H.-P."/>
        </authorList>
    </citation>
    <scope>NUCLEOTIDE SEQUENCE [LARGE SCALE GENOMIC DNA]</scope>
    <source>
        <strain evidence="2 3">DSM 104001</strain>
    </source>
</reference>
<evidence type="ECO:0000256" key="1">
    <source>
        <dbReference type="SAM" id="MobiDB-lite"/>
    </source>
</evidence>
<sequence length="196" mass="21870">MEYTALLAGEPHTDQPACVDAELAAVLRGANDKLGDADRALLVPLLGRSIGLSVGPPPKRRLWARPAAERRQRREEIARYERQAVRLRREVSRRFVLALGRSPASVTDIWSGCGEEVSWVFWDLMDHPARTRTSSAYVRRLVDRLYLLHECYEQAMAHLALESAAATVSSGRPVARRDPLDDDPATRHPADGRLLG</sequence>
<evidence type="ECO:0000313" key="2">
    <source>
        <dbReference type="EMBL" id="NYJ07529.1"/>
    </source>
</evidence>
<keyword evidence="3" id="KW-1185">Reference proteome</keyword>
<feature type="compositionally biased region" description="Basic and acidic residues" evidence="1">
    <location>
        <begin position="175"/>
        <end position="196"/>
    </location>
</feature>
<dbReference type="AlphaFoldDB" id="A0A853CKZ8"/>
<dbReference type="Proteomes" id="UP000541969">
    <property type="component" value="Unassembled WGS sequence"/>
</dbReference>
<dbReference type="RefSeq" id="WP_179719448.1">
    <property type="nucleotide sequence ID" value="NZ_JACBZT010000001.1"/>
</dbReference>